<keyword evidence="4" id="KW-0012">Acyltransferase</keyword>
<dbReference type="SUPFAM" id="SSF55048">
    <property type="entry name" value="Probable ACP-binding domain of malonyl-CoA ACP transacylase"/>
    <property type="match status" value="1"/>
</dbReference>
<keyword evidence="3" id="KW-0808">Transferase</keyword>
<organism evidence="7">
    <name type="scientific">marine sediment metagenome</name>
    <dbReference type="NCBI Taxonomy" id="412755"/>
    <lineage>
        <taxon>unclassified sequences</taxon>
        <taxon>metagenomes</taxon>
        <taxon>ecological metagenomes</taxon>
    </lineage>
</organism>
<dbReference type="InterPro" id="IPR016036">
    <property type="entry name" value="Malonyl_transacylase_ACP-bd"/>
</dbReference>
<dbReference type="Gene3D" id="3.40.366.10">
    <property type="entry name" value="Malonyl-Coenzyme A Acyl Carrier Protein, domain 2"/>
    <property type="match status" value="1"/>
</dbReference>
<dbReference type="Pfam" id="PF00698">
    <property type="entry name" value="Acyl_transf_1"/>
    <property type="match status" value="1"/>
</dbReference>
<dbReference type="GO" id="GO:0006633">
    <property type="term" value="P:fatty acid biosynthetic process"/>
    <property type="evidence" value="ECO:0007669"/>
    <property type="project" value="TreeGrafter"/>
</dbReference>
<evidence type="ECO:0000256" key="4">
    <source>
        <dbReference type="ARBA" id="ARBA00023315"/>
    </source>
</evidence>
<dbReference type="PANTHER" id="PTHR42681">
    <property type="entry name" value="MALONYL-COA-ACYL CARRIER PROTEIN TRANSACYLASE, MITOCHONDRIAL"/>
    <property type="match status" value="1"/>
</dbReference>
<dbReference type="InterPro" id="IPR001227">
    <property type="entry name" value="Ac_transferase_dom_sf"/>
</dbReference>
<dbReference type="AlphaFoldDB" id="X1DZG0"/>
<evidence type="ECO:0000256" key="1">
    <source>
        <dbReference type="ARBA" id="ARBA00008217"/>
    </source>
</evidence>
<evidence type="ECO:0000259" key="6">
    <source>
        <dbReference type="SMART" id="SM00827"/>
    </source>
</evidence>
<dbReference type="GO" id="GO:0005829">
    <property type="term" value="C:cytosol"/>
    <property type="evidence" value="ECO:0007669"/>
    <property type="project" value="TreeGrafter"/>
</dbReference>
<gene>
    <name evidence="7" type="ORF">S03H2_05371</name>
</gene>
<dbReference type="PANTHER" id="PTHR42681:SF1">
    <property type="entry name" value="MALONYL-COA-ACYL CARRIER PROTEIN TRANSACYLASE, MITOCHONDRIAL"/>
    <property type="match status" value="1"/>
</dbReference>
<dbReference type="EC" id="2.3.1.39" evidence="2"/>
<evidence type="ECO:0000256" key="3">
    <source>
        <dbReference type="ARBA" id="ARBA00022679"/>
    </source>
</evidence>
<dbReference type="FunFam" id="3.30.70.250:FF:000001">
    <property type="entry name" value="Malonyl CoA-acyl carrier protein transacylase"/>
    <property type="match status" value="1"/>
</dbReference>
<dbReference type="Gene3D" id="3.30.70.250">
    <property type="entry name" value="Malonyl-CoA ACP transacylase, ACP-binding"/>
    <property type="match status" value="1"/>
</dbReference>
<protein>
    <recommendedName>
        <fullName evidence="2">[acyl-carrier-protein] S-malonyltransferase</fullName>
        <ecNumber evidence="2">2.3.1.39</ecNumber>
    </recommendedName>
</protein>
<reference evidence="7" key="1">
    <citation type="journal article" date="2014" name="Front. Microbiol.">
        <title>High frequency of phylogenetically diverse reductive dehalogenase-homologous genes in deep subseafloor sedimentary metagenomes.</title>
        <authorList>
            <person name="Kawai M."/>
            <person name="Futagami T."/>
            <person name="Toyoda A."/>
            <person name="Takaki Y."/>
            <person name="Nishi S."/>
            <person name="Hori S."/>
            <person name="Arai W."/>
            <person name="Tsubouchi T."/>
            <person name="Morono Y."/>
            <person name="Uchiyama I."/>
            <person name="Ito T."/>
            <person name="Fujiyama A."/>
            <person name="Inagaki F."/>
            <person name="Takami H."/>
        </authorList>
    </citation>
    <scope>NUCLEOTIDE SEQUENCE</scope>
    <source>
        <strain evidence="7">Expedition CK06-06</strain>
    </source>
</reference>
<evidence type="ECO:0000256" key="2">
    <source>
        <dbReference type="ARBA" id="ARBA00013258"/>
    </source>
</evidence>
<dbReference type="InterPro" id="IPR050858">
    <property type="entry name" value="Mal-CoA-ACP_Trans/PKS_FabD"/>
</dbReference>
<evidence type="ECO:0000256" key="5">
    <source>
        <dbReference type="ARBA" id="ARBA00048462"/>
    </source>
</evidence>
<accession>X1DZG0</accession>
<comment type="caution">
    <text evidence="7">The sequence shown here is derived from an EMBL/GenBank/DDBJ whole genome shotgun (WGS) entry which is preliminary data.</text>
</comment>
<name>X1DZG0_9ZZZZ</name>
<dbReference type="SUPFAM" id="SSF52151">
    <property type="entry name" value="FabD/lysophospholipase-like"/>
    <property type="match status" value="1"/>
</dbReference>
<dbReference type="InterPro" id="IPR016035">
    <property type="entry name" value="Acyl_Trfase/lysoPLipase"/>
</dbReference>
<evidence type="ECO:0000313" key="7">
    <source>
        <dbReference type="EMBL" id="GAH25662.1"/>
    </source>
</evidence>
<dbReference type="GO" id="GO:0004314">
    <property type="term" value="F:[acyl-carrier-protein] S-malonyltransferase activity"/>
    <property type="evidence" value="ECO:0007669"/>
    <property type="project" value="UniProtKB-EC"/>
</dbReference>
<proteinExistence type="inferred from homology"/>
<dbReference type="NCBIfam" id="TIGR00128">
    <property type="entry name" value="fabD"/>
    <property type="match status" value="1"/>
</dbReference>
<dbReference type="PIRSF" id="PIRSF000446">
    <property type="entry name" value="Mct"/>
    <property type="match status" value="1"/>
</dbReference>
<dbReference type="InterPro" id="IPR024925">
    <property type="entry name" value="Malonyl_CoA-ACP_transAc"/>
</dbReference>
<dbReference type="EMBL" id="BARU01002235">
    <property type="protein sequence ID" value="GAH25662.1"/>
    <property type="molecule type" value="Genomic_DNA"/>
</dbReference>
<dbReference type="InterPro" id="IPR004410">
    <property type="entry name" value="Malonyl_CoA-ACP_transAc_FabD"/>
</dbReference>
<dbReference type="InterPro" id="IPR014043">
    <property type="entry name" value="Acyl_transferase_dom"/>
</dbReference>
<feature type="domain" description="Malonyl-CoA:ACP transacylase (MAT)" evidence="6">
    <location>
        <begin position="10"/>
        <end position="299"/>
    </location>
</feature>
<dbReference type="SMART" id="SM00827">
    <property type="entry name" value="PKS_AT"/>
    <property type="match status" value="1"/>
</dbReference>
<sequence length="315" mass="33936">MAEISKTAYVFPGQGSQSVGMGLDLYRRYPTAREVFDEADATLGFPLSCLCFDGPEEELTRTDNVQPAILVTSIACLRAAQQASNKDSPTPSFVAGHSLGEYTALVAANALSLGDAVRLVRERGRLMYKAGQKNAGGMLAIIGLAIDTVADVCLHSESTISNINCPGQIVISGATDALAEASKLARMKGARRLIPLKVSGAFHSPLMEPIIAEFREVISNFTFHPPAIPLIANVTAQPLTNVDSIKEELLKQLRHCIQWQPSIEYMTRNGVASFYEIGPGRVLCGLIKRIDPRVQTFNISGIEDVTQLESSATSN</sequence>
<comment type="similarity">
    <text evidence="1">Belongs to the FabD family.</text>
</comment>
<comment type="catalytic activity">
    <reaction evidence="5">
        <text>holo-[ACP] + malonyl-CoA = malonyl-[ACP] + CoA</text>
        <dbReference type="Rhea" id="RHEA:41792"/>
        <dbReference type="Rhea" id="RHEA-COMP:9623"/>
        <dbReference type="Rhea" id="RHEA-COMP:9685"/>
        <dbReference type="ChEBI" id="CHEBI:57287"/>
        <dbReference type="ChEBI" id="CHEBI:57384"/>
        <dbReference type="ChEBI" id="CHEBI:64479"/>
        <dbReference type="ChEBI" id="CHEBI:78449"/>
        <dbReference type="EC" id="2.3.1.39"/>
    </reaction>
</comment>